<dbReference type="InterPro" id="IPR036873">
    <property type="entry name" value="Rhodanese-like_dom_sf"/>
</dbReference>
<proteinExistence type="predicted"/>
<dbReference type="PANTHER" id="PTHR10953:SF102">
    <property type="entry name" value="ADENYLYLTRANSFERASE AND SULFURTRANSFERASE MOCS3"/>
    <property type="match status" value="1"/>
</dbReference>
<protein>
    <submittedName>
        <fullName evidence="2">Molybdopterin-synthase adenylyltransferase MoeB</fullName>
    </submittedName>
</protein>
<keyword evidence="2" id="KW-0548">Nucleotidyltransferase</keyword>
<dbReference type="Pfam" id="PF00581">
    <property type="entry name" value="Rhodanese"/>
    <property type="match status" value="1"/>
</dbReference>
<evidence type="ECO:0000313" key="2">
    <source>
        <dbReference type="EMBL" id="GAA4116055.1"/>
    </source>
</evidence>
<dbReference type="InterPro" id="IPR001763">
    <property type="entry name" value="Rhodanese-like_dom"/>
</dbReference>
<evidence type="ECO:0000313" key="3">
    <source>
        <dbReference type="Proteomes" id="UP001500459"/>
    </source>
</evidence>
<dbReference type="NCBIfam" id="NF004281">
    <property type="entry name" value="PRK05690.1"/>
    <property type="match status" value="1"/>
</dbReference>
<dbReference type="InterPro" id="IPR045886">
    <property type="entry name" value="ThiF/MoeB/HesA"/>
</dbReference>
<dbReference type="InterPro" id="IPR000594">
    <property type="entry name" value="ThiF_NAD_FAD-bd"/>
</dbReference>
<evidence type="ECO:0000259" key="1">
    <source>
        <dbReference type="PROSITE" id="PS50206"/>
    </source>
</evidence>
<dbReference type="Gene3D" id="3.40.250.10">
    <property type="entry name" value="Rhodanese-like domain"/>
    <property type="match status" value="1"/>
</dbReference>
<keyword evidence="3" id="KW-1185">Reference proteome</keyword>
<dbReference type="CDD" id="cd00158">
    <property type="entry name" value="RHOD"/>
    <property type="match status" value="1"/>
</dbReference>
<dbReference type="RefSeq" id="WP_344926363.1">
    <property type="nucleotide sequence ID" value="NZ_BAABCW010000005.1"/>
</dbReference>
<dbReference type="Proteomes" id="UP001500459">
    <property type="component" value="Unassembled WGS sequence"/>
</dbReference>
<feature type="domain" description="Rhodanese" evidence="1">
    <location>
        <begin position="274"/>
        <end position="354"/>
    </location>
</feature>
<comment type="caution">
    <text evidence="2">The sequence shown here is derived from an EMBL/GenBank/DDBJ whole genome shotgun (WGS) entry which is preliminary data.</text>
</comment>
<organism evidence="2 3">
    <name type="scientific">Aquimarina addita</name>
    <dbReference type="NCBI Taxonomy" id="870485"/>
    <lineage>
        <taxon>Bacteria</taxon>
        <taxon>Pseudomonadati</taxon>
        <taxon>Bacteroidota</taxon>
        <taxon>Flavobacteriia</taxon>
        <taxon>Flavobacteriales</taxon>
        <taxon>Flavobacteriaceae</taxon>
        <taxon>Aquimarina</taxon>
    </lineage>
</organism>
<dbReference type="InterPro" id="IPR035985">
    <property type="entry name" value="Ubiquitin-activating_enz"/>
</dbReference>
<dbReference type="EMBL" id="BAABCW010000005">
    <property type="protein sequence ID" value="GAA4116055.1"/>
    <property type="molecule type" value="Genomic_DNA"/>
</dbReference>
<dbReference type="SUPFAM" id="SSF69572">
    <property type="entry name" value="Activating enzymes of the ubiquitin-like proteins"/>
    <property type="match status" value="1"/>
</dbReference>
<keyword evidence="2" id="KW-0808">Transferase</keyword>
<name>A0ABP7XHM9_9FLAO</name>
<sequence>MLSKEEKIQYSRHILLDEIGLIGQEKLKSTKVLVIGAGGLGCPVLQYLTAAGVGTIGVIDHDVVDQTNLQRQIIYTIDDLGKSKAEVISERLSKLNPFVFFKVYNEKLNTDNVLDLFSIYDIVVDGSDNFPTRYLVNDACVLTDTPLVFGSIFKFQGQVSVFNYQNGPTYRCLFPDPPTPNTVPNCSEIGVLGVLPGIIGSLQANEVLKMITGIGDVLRGKLLYFDTLTLQQQILSFKKNDTIKIYQLEDNYDFFCGINEVMVEEISVSEVKKNIEKFQILDVRSYSEFQNFNIGGMHIPLEKLTDKISTLDNQKQIIVCCASGIRSKKAIQMIKEHRNDLDVLNLKGGLSSYH</sequence>
<dbReference type="PANTHER" id="PTHR10953">
    <property type="entry name" value="UBIQUITIN-ACTIVATING ENZYME E1"/>
    <property type="match status" value="1"/>
</dbReference>
<dbReference type="Pfam" id="PF00899">
    <property type="entry name" value="ThiF"/>
    <property type="match status" value="1"/>
</dbReference>
<dbReference type="PROSITE" id="PS50206">
    <property type="entry name" value="RHODANESE_3"/>
    <property type="match status" value="1"/>
</dbReference>
<reference evidence="3" key="1">
    <citation type="journal article" date="2019" name="Int. J. Syst. Evol. Microbiol.">
        <title>The Global Catalogue of Microorganisms (GCM) 10K type strain sequencing project: providing services to taxonomists for standard genome sequencing and annotation.</title>
        <authorList>
            <consortium name="The Broad Institute Genomics Platform"/>
            <consortium name="The Broad Institute Genome Sequencing Center for Infectious Disease"/>
            <person name="Wu L."/>
            <person name="Ma J."/>
        </authorList>
    </citation>
    <scope>NUCLEOTIDE SEQUENCE [LARGE SCALE GENOMIC DNA]</scope>
    <source>
        <strain evidence="3">JCM 17106</strain>
    </source>
</reference>
<accession>A0ABP7XHM9</accession>
<dbReference type="Gene3D" id="3.40.50.720">
    <property type="entry name" value="NAD(P)-binding Rossmann-like Domain"/>
    <property type="match status" value="1"/>
</dbReference>
<gene>
    <name evidence="2" type="primary">moeB</name>
    <name evidence="2" type="ORF">GCM10022393_16510</name>
</gene>
<dbReference type="GO" id="GO:0016779">
    <property type="term" value="F:nucleotidyltransferase activity"/>
    <property type="evidence" value="ECO:0007669"/>
    <property type="project" value="UniProtKB-KW"/>
</dbReference>
<dbReference type="CDD" id="cd00757">
    <property type="entry name" value="ThiF_MoeB_HesA_family"/>
    <property type="match status" value="1"/>
</dbReference>